<evidence type="ECO:0000256" key="1">
    <source>
        <dbReference type="PROSITE-ProRule" id="PRU00339"/>
    </source>
</evidence>
<protein>
    <submittedName>
        <fullName evidence="4">Tetratricopeptide (TPR) repeat protein</fullName>
    </submittedName>
</protein>
<feature type="transmembrane region" description="Helical" evidence="3">
    <location>
        <begin position="43"/>
        <end position="63"/>
    </location>
</feature>
<keyword evidence="1" id="KW-0802">TPR repeat</keyword>
<dbReference type="InterPro" id="IPR011990">
    <property type="entry name" value="TPR-like_helical_dom_sf"/>
</dbReference>
<feature type="compositionally biased region" description="Basic and acidic residues" evidence="2">
    <location>
        <begin position="1"/>
        <end position="12"/>
    </location>
</feature>
<gene>
    <name evidence="4" type="ORF">HNQ88_000293</name>
</gene>
<evidence type="ECO:0000313" key="4">
    <source>
        <dbReference type="EMBL" id="MDR6237317.1"/>
    </source>
</evidence>
<keyword evidence="3" id="KW-0472">Membrane</keyword>
<dbReference type="Proteomes" id="UP001185092">
    <property type="component" value="Unassembled WGS sequence"/>
</dbReference>
<keyword evidence="5" id="KW-1185">Reference proteome</keyword>
<proteinExistence type="predicted"/>
<dbReference type="SMART" id="SM00028">
    <property type="entry name" value="TPR"/>
    <property type="match status" value="3"/>
</dbReference>
<dbReference type="SUPFAM" id="SSF48452">
    <property type="entry name" value="TPR-like"/>
    <property type="match status" value="1"/>
</dbReference>
<evidence type="ECO:0000256" key="3">
    <source>
        <dbReference type="SAM" id="Phobius"/>
    </source>
</evidence>
<organism evidence="4 5">
    <name type="scientific">Aureibacter tunicatorum</name>
    <dbReference type="NCBI Taxonomy" id="866807"/>
    <lineage>
        <taxon>Bacteria</taxon>
        <taxon>Pseudomonadati</taxon>
        <taxon>Bacteroidota</taxon>
        <taxon>Cytophagia</taxon>
        <taxon>Cytophagales</taxon>
        <taxon>Persicobacteraceae</taxon>
        <taxon>Aureibacter</taxon>
    </lineage>
</organism>
<keyword evidence="3" id="KW-1133">Transmembrane helix</keyword>
<keyword evidence="3" id="KW-0812">Transmembrane</keyword>
<evidence type="ECO:0000313" key="5">
    <source>
        <dbReference type="Proteomes" id="UP001185092"/>
    </source>
</evidence>
<dbReference type="Pfam" id="PF13174">
    <property type="entry name" value="TPR_6"/>
    <property type="match status" value="1"/>
</dbReference>
<feature type="repeat" description="TPR" evidence="1">
    <location>
        <begin position="149"/>
        <end position="182"/>
    </location>
</feature>
<reference evidence="4" key="1">
    <citation type="submission" date="2023-07" db="EMBL/GenBank/DDBJ databases">
        <title>Genomic Encyclopedia of Type Strains, Phase IV (KMG-IV): sequencing the most valuable type-strain genomes for metagenomic binning, comparative biology and taxonomic classification.</title>
        <authorList>
            <person name="Goeker M."/>
        </authorList>
    </citation>
    <scope>NUCLEOTIDE SEQUENCE</scope>
    <source>
        <strain evidence="4">DSM 26174</strain>
    </source>
</reference>
<dbReference type="RefSeq" id="WP_309936773.1">
    <property type="nucleotide sequence ID" value="NZ_AP025305.1"/>
</dbReference>
<dbReference type="EMBL" id="JAVDQD010000001">
    <property type="protein sequence ID" value="MDR6237317.1"/>
    <property type="molecule type" value="Genomic_DNA"/>
</dbReference>
<dbReference type="InterPro" id="IPR019734">
    <property type="entry name" value="TPR_rpt"/>
</dbReference>
<accession>A0AAE3XIA1</accession>
<dbReference type="Pfam" id="PF13432">
    <property type="entry name" value="TPR_16"/>
    <property type="match status" value="1"/>
</dbReference>
<feature type="region of interest" description="Disordered" evidence="2">
    <location>
        <begin position="1"/>
        <end position="21"/>
    </location>
</feature>
<name>A0AAE3XIA1_9BACT</name>
<evidence type="ECO:0000256" key="2">
    <source>
        <dbReference type="SAM" id="MobiDB-lite"/>
    </source>
</evidence>
<dbReference type="Gene3D" id="1.25.40.10">
    <property type="entry name" value="Tetratricopeptide repeat domain"/>
    <property type="match status" value="2"/>
</dbReference>
<dbReference type="PROSITE" id="PS50005">
    <property type="entry name" value="TPR"/>
    <property type="match status" value="1"/>
</dbReference>
<comment type="caution">
    <text evidence="4">The sequence shown here is derived from an EMBL/GenBank/DDBJ whole genome shotgun (WGS) entry which is preliminary data.</text>
</comment>
<sequence length="237" mass="26457">MSKQEEEEKRNTENSNEMFENPDALANKLESTTDNIVKNKQSFILVGGLLGLMIALFFAYNYYTSTQNAEAEIEAFNAIYYFEEGEYQKALDGDGNVLGFVDIINDFGSSKTANLAHYYAGASYLQLGKYDEAIEYLKGFSSNDLLLNARSKALIGDAYSEKKDYTQAAKYYTEAAGIKPNKQFSPQYLEKAAVAYEAAGDAKAAEKSYKKIVDEFQGSAEHTNARKQLTRLQQATK</sequence>
<dbReference type="AlphaFoldDB" id="A0AAE3XIA1"/>